<gene>
    <name evidence="2" type="ORF">QQF64_007395</name>
</gene>
<proteinExistence type="predicted"/>
<dbReference type="Proteomes" id="UP001558613">
    <property type="component" value="Unassembled WGS sequence"/>
</dbReference>
<organism evidence="2 3">
    <name type="scientific">Cirrhinus molitorella</name>
    <name type="common">mud carp</name>
    <dbReference type="NCBI Taxonomy" id="172907"/>
    <lineage>
        <taxon>Eukaryota</taxon>
        <taxon>Metazoa</taxon>
        <taxon>Chordata</taxon>
        <taxon>Craniata</taxon>
        <taxon>Vertebrata</taxon>
        <taxon>Euteleostomi</taxon>
        <taxon>Actinopterygii</taxon>
        <taxon>Neopterygii</taxon>
        <taxon>Teleostei</taxon>
        <taxon>Ostariophysi</taxon>
        <taxon>Cypriniformes</taxon>
        <taxon>Cyprinidae</taxon>
        <taxon>Labeoninae</taxon>
        <taxon>Labeonini</taxon>
        <taxon>Cirrhinus</taxon>
    </lineage>
</organism>
<protein>
    <submittedName>
        <fullName evidence="2">Uncharacterized protein</fullName>
    </submittedName>
</protein>
<name>A0ABR3MAJ2_9TELE</name>
<evidence type="ECO:0000313" key="2">
    <source>
        <dbReference type="EMBL" id="KAL1262130.1"/>
    </source>
</evidence>
<comment type="caution">
    <text evidence="2">The sequence shown here is derived from an EMBL/GenBank/DDBJ whole genome shotgun (WGS) entry which is preliminary data.</text>
</comment>
<feature type="region of interest" description="Disordered" evidence="1">
    <location>
        <begin position="111"/>
        <end position="152"/>
    </location>
</feature>
<feature type="compositionally biased region" description="Polar residues" evidence="1">
    <location>
        <begin position="139"/>
        <end position="151"/>
    </location>
</feature>
<accession>A0ABR3MAJ2</accession>
<evidence type="ECO:0000313" key="3">
    <source>
        <dbReference type="Proteomes" id="UP001558613"/>
    </source>
</evidence>
<reference evidence="2 3" key="1">
    <citation type="submission" date="2023-09" db="EMBL/GenBank/DDBJ databases">
        <authorList>
            <person name="Wang M."/>
        </authorList>
    </citation>
    <scope>NUCLEOTIDE SEQUENCE [LARGE SCALE GENOMIC DNA]</scope>
    <source>
        <strain evidence="2">GT-2023</strain>
        <tissue evidence="2">Liver</tissue>
    </source>
</reference>
<keyword evidence="3" id="KW-1185">Reference proteome</keyword>
<sequence>MAHLSEHFHSVSTSKAPRPSLWCALYVVLRVFKKTLFSRLAFSATTDQNLSVTPRSVLEKKVARKWPSHLVQDGRKHAGYECSDTASERLTDASPSLNEVLLAQRREDATAIDDTEETKMGEHHWSPVSEETDTKATDNRQPFENSRTDASFSMIVTRCEE</sequence>
<dbReference type="EMBL" id="JAYMGO010000014">
    <property type="protein sequence ID" value="KAL1262130.1"/>
    <property type="molecule type" value="Genomic_DNA"/>
</dbReference>
<evidence type="ECO:0000256" key="1">
    <source>
        <dbReference type="SAM" id="MobiDB-lite"/>
    </source>
</evidence>